<dbReference type="EMBL" id="SRJD01000011">
    <property type="protein sequence ID" value="TGA97833.1"/>
    <property type="molecule type" value="Genomic_DNA"/>
</dbReference>
<evidence type="ECO:0008006" key="3">
    <source>
        <dbReference type="Google" id="ProtNLM"/>
    </source>
</evidence>
<dbReference type="Proteomes" id="UP000298347">
    <property type="component" value="Unassembled WGS sequence"/>
</dbReference>
<evidence type="ECO:0000313" key="2">
    <source>
        <dbReference type="Proteomes" id="UP000298347"/>
    </source>
</evidence>
<name>A0A4Z0GLH2_9BACL</name>
<dbReference type="RefSeq" id="WP_135348765.1">
    <property type="nucleotide sequence ID" value="NZ_SRJD01000011.1"/>
</dbReference>
<sequence length="131" mass="15634">MQKFFLDLYQIRPSQLYLDQSEIERAETQFNPINVRNNLPLPVKKIGGEVFLTGGHVRAYLYDHSQISLIPVYWDGDEPEEELFKAQLKWCREEMIMFVSDLQDRILPHDEYLERWVKRCEAESEKLKKGN</sequence>
<dbReference type="AlphaFoldDB" id="A0A4Z0GLH2"/>
<organism evidence="1 2">
    <name type="scientific">Sporolactobacillus shoreae</name>
    <dbReference type="NCBI Taxonomy" id="1465501"/>
    <lineage>
        <taxon>Bacteria</taxon>
        <taxon>Bacillati</taxon>
        <taxon>Bacillota</taxon>
        <taxon>Bacilli</taxon>
        <taxon>Bacillales</taxon>
        <taxon>Sporolactobacillaceae</taxon>
        <taxon>Sporolactobacillus</taxon>
    </lineage>
</organism>
<accession>A0A4Z0GLH2</accession>
<reference evidence="1 2" key="1">
    <citation type="journal article" date="2015" name="Int. J. Syst. Evol. Microbiol.">
        <title>Sporolactobacillus shoreae sp. nov. and Sporolactobacillus spathodeae sp. nov., two spore-forming lactic acid bacteria isolated from tree barks in Thailand.</title>
        <authorList>
            <person name="Thamacharoensuk T."/>
            <person name="Kitahara M."/>
            <person name="Ohkuma M."/>
            <person name="Thongchul N."/>
            <person name="Tanasupawat S."/>
        </authorList>
    </citation>
    <scope>NUCLEOTIDE SEQUENCE [LARGE SCALE GENOMIC DNA]</scope>
    <source>
        <strain evidence="1 2">BK92</strain>
    </source>
</reference>
<dbReference type="OrthoDB" id="1848647at2"/>
<protein>
    <recommendedName>
        <fullName evidence="3">ParB/Sulfiredoxin domain-containing protein</fullName>
    </recommendedName>
</protein>
<gene>
    <name evidence="1" type="ORF">E4665_10570</name>
</gene>
<evidence type="ECO:0000313" key="1">
    <source>
        <dbReference type="EMBL" id="TGA97833.1"/>
    </source>
</evidence>
<keyword evidence="2" id="KW-1185">Reference proteome</keyword>
<comment type="caution">
    <text evidence="1">The sequence shown here is derived from an EMBL/GenBank/DDBJ whole genome shotgun (WGS) entry which is preliminary data.</text>
</comment>
<proteinExistence type="predicted"/>